<dbReference type="EMBL" id="LR743601">
    <property type="protein sequence ID" value="CAA2631632.1"/>
    <property type="molecule type" value="Genomic_DNA"/>
</dbReference>
<evidence type="ECO:0000256" key="1">
    <source>
        <dbReference type="SAM" id="MobiDB-lite"/>
    </source>
</evidence>
<protein>
    <submittedName>
        <fullName evidence="2">Uncharacterized protein</fullName>
    </submittedName>
</protein>
<name>A0A7I8JM26_SPIIN</name>
<dbReference type="AlphaFoldDB" id="A0A7I8JM26"/>
<sequence length="95" mass="10720">MSTPSASSCWRSSRAGYRERAWRGQPRLESFVRKAFREERALSEIVDPSLLHEVHAKKQVLAVFHVALGCTESDPDTRPRMRAVSQSLDRVSGPP</sequence>
<dbReference type="EMBL" id="CACRZD030000014">
    <property type="protein sequence ID" value="CAA6670875.1"/>
    <property type="molecule type" value="Genomic_DNA"/>
</dbReference>
<feature type="region of interest" description="Disordered" evidence="1">
    <location>
        <begin position="73"/>
        <end position="95"/>
    </location>
</feature>
<evidence type="ECO:0000313" key="2">
    <source>
        <dbReference type="EMBL" id="CAA2631632.1"/>
    </source>
</evidence>
<accession>A0A7I8JM26</accession>
<keyword evidence="3" id="KW-1185">Reference proteome</keyword>
<dbReference type="Proteomes" id="UP001189122">
    <property type="component" value="Unassembled WGS sequence"/>
</dbReference>
<reference evidence="2 3" key="1">
    <citation type="submission" date="2019-12" db="EMBL/GenBank/DDBJ databases">
        <authorList>
            <person name="Scholz U."/>
            <person name="Mascher M."/>
            <person name="Fiebig A."/>
        </authorList>
    </citation>
    <scope>NUCLEOTIDE SEQUENCE</scope>
</reference>
<proteinExistence type="predicted"/>
<gene>
    <name evidence="2" type="ORF">SI7747_14017280</name>
</gene>
<evidence type="ECO:0000313" key="3">
    <source>
        <dbReference type="Proteomes" id="UP001189122"/>
    </source>
</evidence>
<dbReference type="Gene3D" id="1.10.510.10">
    <property type="entry name" value="Transferase(Phosphotransferase) domain 1"/>
    <property type="match status" value="1"/>
</dbReference>
<organism evidence="2">
    <name type="scientific">Spirodela intermedia</name>
    <name type="common">Intermediate duckweed</name>
    <dbReference type="NCBI Taxonomy" id="51605"/>
    <lineage>
        <taxon>Eukaryota</taxon>
        <taxon>Viridiplantae</taxon>
        <taxon>Streptophyta</taxon>
        <taxon>Embryophyta</taxon>
        <taxon>Tracheophyta</taxon>
        <taxon>Spermatophyta</taxon>
        <taxon>Magnoliopsida</taxon>
        <taxon>Liliopsida</taxon>
        <taxon>Araceae</taxon>
        <taxon>Lemnoideae</taxon>
        <taxon>Spirodela</taxon>
    </lineage>
</organism>